<protein>
    <submittedName>
        <fullName evidence="2">DUF3221 domain-containing protein</fullName>
    </submittedName>
</protein>
<dbReference type="PROSITE" id="PS51257">
    <property type="entry name" value="PROKAR_LIPOPROTEIN"/>
    <property type="match status" value="1"/>
</dbReference>
<dbReference type="InterPro" id="IPR021598">
    <property type="entry name" value="DUF3221"/>
</dbReference>
<dbReference type="Proteomes" id="UP001228376">
    <property type="component" value="Unassembled WGS sequence"/>
</dbReference>
<evidence type="ECO:0000256" key="1">
    <source>
        <dbReference type="SAM" id="SignalP"/>
    </source>
</evidence>
<evidence type="ECO:0000313" key="2">
    <source>
        <dbReference type="EMBL" id="MDY0404198.1"/>
    </source>
</evidence>
<feature type="signal peptide" evidence="1">
    <location>
        <begin position="1"/>
        <end position="24"/>
    </location>
</feature>
<dbReference type="RefSeq" id="WP_306067898.1">
    <property type="nucleotide sequence ID" value="NZ_JAROCA020000001.1"/>
</dbReference>
<evidence type="ECO:0000313" key="3">
    <source>
        <dbReference type="Proteomes" id="UP001228376"/>
    </source>
</evidence>
<sequence length="105" mass="11506">MQRTLKVFTIIILSIISGCISSNAMNGNDKEPTETASFYFTGTIKEFYGDTALVDSTEGKVLVTLSVNHNEKFHVGDKVRVGYTGTIMESNPAQIKTLSVELVDK</sequence>
<dbReference type="EMBL" id="JAROCA020000001">
    <property type="protein sequence ID" value="MDY0404198.1"/>
    <property type="molecule type" value="Genomic_DNA"/>
</dbReference>
<comment type="caution">
    <text evidence="2">The sequence shown here is derived from an EMBL/GenBank/DDBJ whole genome shotgun (WGS) entry which is preliminary data.</text>
</comment>
<proteinExistence type="predicted"/>
<keyword evidence="1" id="KW-0732">Signal</keyword>
<name>A0ABU5CF61_9BACI</name>
<organism evidence="2 3">
    <name type="scientific">Tigheibacillus jepli</name>
    <dbReference type="NCBI Taxonomy" id="3035914"/>
    <lineage>
        <taxon>Bacteria</taxon>
        <taxon>Bacillati</taxon>
        <taxon>Bacillota</taxon>
        <taxon>Bacilli</taxon>
        <taxon>Bacillales</taxon>
        <taxon>Bacillaceae</taxon>
        <taxon>Tigheibacillus</taxon>
    </lineage>
</organism>
<dbReference type="Pfam" id="PF11518">
    <property type="entry name" value="DUF3221"/>
    <property type="match status" value="1"/>
</dbReference>
<dbReference type="InterPro" id="IPR012340">
    <property type="entry name" value="NA-bd_OB-fold"/>
</dbReference>
<gene>
    <name evidence="2" type="ORF">P5G51_001160</name>
</gene>
<keyword evidence="3" id="KW-1185">Reference proteome</keyword>
<reference evidence="2 3" key="1">
    <citation type="submission" date="2023-10" db="EMBL/GenBank/DDBJ databases">
        <title>179-bfca-hs.</title>
        <authorList>
            <person name="Miliotis G."/>
            <person name="Sengupta P."/>
            <person name="Hameed A."/>
            <person name="Chuvochina M."/>
            <person name="Mcdonagh F."/>
            <person name="Simpson A.C."/>
            <person name="Singh N.K."/>
            <person name="Rekha P.D."/>
            <person name="Raman K."/>
            <person name="Hugenholtz P."/>
            <person name="Venkateswaran K."/>
        </authorList>
    </citation>
    <scope>NUCLEOTIDE SEQUENCE [LARGE SCALE GENOMIC DNA]</scope>
    <source>
        <strain evidence="2 3">179-BFC-A-HS</strain>
    </source>
</reference>
<feature type="chain" id="PRO_5045372322" evidence="1">
    <location>
        <begin position="25"/>
        <end position="105"/>
    </location>
</feature>
<dbReference type="Gene3D" id="2.40.50.140">
    <property type="entry name" value="Nucleic acid-binding proteins"/>
    <property type="match status" value="1"/>
</dbReference>
<accession>A0ABU5CF61</accession>